<feature type="region of interest" description="Disordered" evidence="1">
    <location>
        <begin position="94"/>
        <end position="138"/>
    </location>
</feature>
<feature type="compositionally biased region" description="Basic and acidic residues" evidence="1">
    <location>
        <begin position="311"/>
        <end position="350"/>
    </location>
</feature>
<evidence type="ECO:0000256" key="1">
    <source>
        <dbReference type="SAM" id="MobiDB-lite"/>
    </source>
</evidence>
<dbReference type="Gramene" id="Pp3c14_22040V3.1">
    <property type="protein sequence ID" value="Pp3c14_22040V3.1"/>
    <property type="gene ID" value="Pp3c14_22040"/>
</dbReference>
<gene>
    <name evidence="3" type="primary">LOC112291385</name>
    <name evidence="2" type="ORF">PHYPA_018858</name>
</gene>
<dbReference type="PaxDb" id="3218-PP1S34_358V6.1"/>
<protein>
    <submittedName>
        <fullName evidence="2 3">Uncharacterized protein</fullName>
    </submittedName>
</protein>
<keyword evidence="4" id="KW-1185">Reference proteome</keyword>
<feature type="compositionally biased region" description="Basic and acidic residues" evidence="1">
    <location>
        <begin position="94"/>
        <end position="114"/>
    </location>
</feature>
<accession>A0A2K1JIS9</accession>
<feature type="compositionally biased region" description="Basic and acidic residues" evidence="1">
    <location>
        <begin position="383"/>
        <end position="398"/>
    </location>
</feature>
<feature type="compositionally biased region" description="Basic and acidic residues" evidence="1">
    <location>
        <begin position="122"/>
        <end position="134"/>
    </location>
</feature>
<name>A0A2K1JIS9_PHYPA</name>
<sequence length="422" mass="47730">MEIRELQEYVTKCCGDLYSEFSDFKRSISSQLLSLQEEVLALSFHNSSRNDGVFPESVNESPPHYRLETSEGRADDYPPWSSHVQAEDYDEYEKAERFQHEVSQHRCPEGRSPRPDQQSPRQVEDLLCSHRPPNDDEEEERLITLVPANVWSDYATNVSEPPIRGVCAQAVTQYRKAIKRNQDSIYLSRNLHGFHSSNSAHGAHKSCSPRDGMRSGGSPKKNEYSSTSASVRREESYAQTKEYDTEKIEPAEGIVSECNSRKINNLDEIQIKADAGRGRFALKGWAASFLQQPSTRQVPKVNKQYIQQEINKFKDERRPSDDASSEDMRGSQLRAERLIVQRPAEIEIVSKRHGASPAQGNLSRSNPEETRQNKTSIKPTADLNEHKQPKVSSQEKADPQFPGKKSRGGIAWDVDELAAGGR</sequence>
<evidence type="ECO:0000313" key="4">
    <source>
        <dbReference type="Proteomes" id="UP000006727"/>
    </source>
</evidence>
<reference evidence="2 4" key="2">
    <citation type="journal article" date="2018" name="Plant J.">
        <title>The Physcomitrella patens chromosome-scale assembly reveals moss genome structure and evolution.</title>
        <authorList>
            <person name="Lang D."/>
            <person name="Ullrich K.K."/>
            <person name="Murat F."/>
            <person name="Fuchs J."/>
            <person name="Jenkins J."/>
            <person name="Haas F.B."/>
            <person name="Piednoel M."/>
            <person name="Gundlach H."/>
            <person name="Van Bel M."/>
            <person name="Meyberg R."/>
            <person name="Vives C."/>
            <person name="Morata J."/>
            <person name="Symeonidi A."/>
            <person name="Hiss M."/>
            <person name="Muchero W."/>
            <person name="Kamisugi Y."/>
            <person name="Saleh O."/>
            <person name="Blanc G."/>
            <person name="Decker E.L."/>
            <person name="van Gessel N."/>
            <person name="Grimwood J."/>
            <person name="Hayes R.D."/>
            <person name="Graham S.W."/>
            <person name="Gunter L.E."/>
            <person name="McDaniel S.F."/>
            <person name="Hoernstein S.N.W."/>
            <person name="Larsson A."/>
            <person name="Li F.W."/>
            <person name="Perroud P.F."/>
            <person name="Phillips J."/>
            <person name="Ranjan P."/>
            <person name="Rokshar D.S."/>
            <person name="Rothfels C.J."/>
            <person name="Schneider L."/>
            <person name="Shu S."/>
            <person name="Stevenson D.W."/>
            <person name="Thummler F."/>
            <person name="Tillich M."/>
            <person name="Villarreal Aguilar J.C."/>
            <person name="Widiez T."/>
            <person name="Wong G.K."/>
            <person name="Wymore A."/>
            <person name="Zhang Y."/>
            <person name="Zimmer A.D."/>
            <person name="Quatrano R.S."/>
            <person name="Mayer K.F.X."/>
            <person name="Goodstein D."/>
            <person name="Casacuberta J.M."/>
            <person name="Vandepoele K."/>
            <person name="Reski R."/>
            <person name="Cuming A.C."/>
            <person name="Tuskan G.A."/>
            <person name="Maumus F."/>
            <person name="Salse J."/>
            <person name="Schmutz J."/>
            <person name="Rensing S.A."/>
        </authorList>
    </citation>
    <scope>NUCLEOTIDE SEQUENCE [LARGE SCALE GENOMIC DNA]</scope>
    <source>
        <strain evidence="3 4">cv. Gransden 2004</strain>
    </source>
</reference>
<proteinExistence type="predicted"/>
<evidence type="ECO:0000313" key="3">
    <source>
        <dbReference type="EnsemblPlants" id="Pp3c14_22040V3.1"/>
    </source>
</evidence>
<dbReference type="Proteomes" id="UP000006727">
    <property type="component" value="Chromosome 14"/>
</dbReference>
<reference evidence="3" key="3">
    <citation type="submission" date="2020-12" db="UniProtKB">
        <authorList>
            <consortium name="EnsemblPlants"/>
        </authorList>
    </citation>
    <scope>IDENTIFICATION</scope>
</reference>
<dbReference type="AlphaFoldDB" id="A0A2K1JIS9"/>
<feature type="compositionally biased region" description="Basic and acidic residues" evidence="1">
    <location>
        <begin position="63"/>
        <end position="76"/>
    </location>
</feature>
<feature type="compositionally biased region" description="Basic and acidic residues" evidence="1">
    <location>
        <begin position="231"/>
        <end position="245"/>
    </location>
</feature>
<dbReference type="Gramene" id="Pp3c14_22040V3.2">
    <property type="protein sequence ID" value="Pp3c14_22040V3.2"/>
    <property type="gene ID" value="Pp3c14_22040"/>
</dbReference>
<reference evidence="2 4" key="1">
    <citation type="journal article" date="2008" name="Science">
        <title>The Physcomitrella genome reveals evolutionary insights into the conquest of land by plants.</title>
        <authorList>
            <person name="Rensing S."/>
            <person name="Lang D."/>
            <person name="Zimmer A."/>
            <person name="Terry A."/>
            <person name="Salamov A."/>
            <person name="Shapiro H."/>
            <person name="Nishiyama T."/>
            <person name="Perroud P.-F."/>
            <person name="Lindquist E."/>
            <person name="Kamisugi Y."/>
            <person name="Tanahashi T."/>
            <person name="Sakakibara K."/>
            <person name="Fujita T."/>
            <person name="Oishi K."/>
            <person name="Shin-I T."/>
            <person name="Kuroki Y."/>
            <person name="Toyoda A."/>
            <person name="Suzuki Y."/>
            <person name="Hashimoto A."/>
            <person name="Yamaguchi K."/>
            <person name="Sugano A."/>
            <person name="Kohara Y."/>
            <person name="Fujiyama A."/>
            <person name="Anterola A."/>
            <person name="Aoki S."/>
            <person name="Ashton N."/>
            <person name="Barbazuk W.B."/>
            <person name="Barker E."/>
            <person name="Bennetzen J."/>
            <person name="Bezanilla M."/>
            <person name="Blankenship R."/>
            <person name="Cho S.H."/>
            <person name="Dutcher S."/>
            <person name="Estelle M."/>
            <person name="Fawcett J.A."/>
            <person name="Gundlach H."/>
            <person name="Hanada K."/>
            <person name="Heyl A."/>
            <person name="Hicks K.A."/>
            <person name="Hugh J."/>
            <person name="Lohr M."/>
            <person name="Mayer K."/>
            <person name="Melkozernov A."/>
            <person name="Murata T."/>
            <person name="Nelson D."/>
            <person name="Pils B."/>
            <person name="Prigge M."/>
            <person name="Reiss B."/>
            <person name="Renner T."/>
            <person name="Rombauts S."/>
            <person name="Rushton P."/>
            <person name="Sanderfoot A."/>
            <person name="Schween G."/>
            <person name="Shiu S.-H."/>
            <person name="Stueber K."/>
            <person name="Theodoulou F.L."/>
            <person name="Tu H."/>
            <person name="Van de Peer Y."/>
            <person name="Verrier P.J."/>
            <person name="Waters E."/>
            <person name="Wood A."/>
            <person name="Yang L."/>
            <person name="Cove D."/>
            <person name="Cuming A."/>
            <person name="Hasebe M."/>
            <person name="Lucas S."/>
            <person name="Mishler D.B."/>
            <person name="Reski R."/>
            <person name="Grigoriev I."/>
            <person name="Quatrano R.S."/>
            <person name="Boore J.L."/>
        </authorList>
    </citation>
    <scope>NUCLEOTIDE SEQUENCE [LARGE SCALE GENOMIC DNA]</scope>
    <source>
        <strain evidence="3 4">cv. Gransden 2004</strain>
    </source>
</reference>
<dbReference type="EnsemblPlants" id="Pp3c14_22040V3.2">
    <property type="protein sequence ID" value="Pp3c14_22040V3.2"/>
    <property type="gene ID" value="Pp3c14_22040"/>
</dbReference>
<feature type="region of interest" description="Disordered" evidence="1">
    <location>
        <begin position="311"/>
        <end position="422"/>
    </location>
</feature>
<feature type="region of interest" description="Disordered" evidence="1">
    <location>
        <begin position="197"/>
        <end position="245"/>
    </location>
</feature>
<organism evidence="2">
    <name type="scientific">Physcomitrium patens</name>
    <name type="common">Spreading-leaved earth moss</name>
    <name type="synonym">Physcomitrella patens</name>
    <dbReference type="NCBI Taxonomy" id="3218"/>
    <lineage>
        <taxon>Eukaryota</taxon>
        <taxon>Viridiplantae</taxon>
        <taxon>Streptophyta</taxon>
        <taxon>Embryophyta</taxon>
        <taxon>Bryophyta</taxon>
        <taxon>Bryophytina</taxon>
        <taxon>Bryopsida</taxon>
        <taxon>Funariidae</taxon>
        <taxon>Funariales</taxon>
        <taxon>Funariaceae</taxon>
        <taxon>Physcomitrium</taxon>
    </lineage>
</organism>
<dbReference type="EMBL" id="ABEU02000014">
    <property type="protein sequence ID" value="PNR41455.1"/>
    <property type="molecule type" value="Genomic_DNA"/>
</dbReference>
<evidence type="ECO:0000313" key="2">
    <source>
        <dbReference type="EMBL" id="PNR41455.1"/>
    </source>
</evidence>
<dbReference type="EnsemblPlants" id="Pp3c14_22040V3.1">
    <property type="protein sequence ID" value="Pp3c14_22040V3.1"/>
    <property type="gene ID" value="Pp3c14_22040"/>
</dbReference>
<feature type="region of interest" description="Disordered" evidence="1">
    <location>
        <begin position="51"/>
        <end position="82"/>
    </location>
</feature>